<evidence type="ECO:0000256" key="1">
    <source>
        <dbReference type="ARBA" id="ARBA00023015"/>
    </source>
</evidence>
<name>A0AAW8W6F3_9LACO</name>
<keyword evidence="3" id="KW-0804">Transcription</keyword>
<feature type="domain" description="HTH merR-type" evidence="4">
    <location>
        <begin position="22"/>
        <end position="88"/>
    </location>
</feature>
<dbReference type="PROSITE" id="PS50937">
    <property type="entry name" value="HTH_MERR_2"/>
    <property type="match status" value="1"/>
</dbReference>
<dbReference type="SUPFAM" id="SSF46955">
    <property type="entry name" value="Putative DNA-binding domain"/>
    <property type="match status" value="1"/>
</dbReference>
<dbReference type="RefSeq" id="WP_024746845.1">
    <property type="nucleotide sequence ID" value="NZ_JAVLAM010000001.1"/>
</dbReference>
<dbReference type="CDD" id="cd01105">
    <property type="entry name" value="HTH_GlnR-like"/>
    <property type="match status" value="1"/>
</dbReference>
<accession>A0AAW8W6F3</accession>
<dbReference type="InterPro" id="IPR009061">
    <property type="entry name" value="DNA-bd_dom_put_sf"/>
</dbReference>
<keyword evidence="2" id="KW-0238">DNA-binding</keyword>
<dbReference type="AlphaFoldDB" id="A0AAW8W6F3"/>
<dbReference type="GO" id="GO:0003677">
    <property type="term" value="F:DNA binding"/>
    <property type="evidence" value="ECO:0007669"/>
    <property type="project" value="UniProtKB-KW"/>
</dbReference>
<gene>
    <name evidence="5" type="ORF">RI532_06095</name>
</gene>
<dbReference type="InterPro" id="IPR047057">
    <property type="entry name" value="MerR_fam"/>
</dbReference>
<reference evidence="5" key="1">
    <citation type="submission" date="2023-08" db="EMBL/GenBank/DDBJ databases">
        <authorList>
            <person name="Page C.A."/>
            <person name="Perez-Diaz I.M."/>
        </authorList>
    </citation>
    <scope>NUCLEOTIDE SEQUENCE</scope>
    <source>
        <strain evidence="5">3.8.38</strain>
    </source>
</reference>
<proteinExistence type="predicted"/>
<dbReference type="PANTHER" id="PTHR30204">
    <property type="entry name" value="REDOX-CYCLING DRUG-SENSING TRANSCRIPTIONAL ACTIVATOR SOXR"/>
    <property type="match status" value="1"/>
</dbReference>
<sequence>MLENDVANFLKKVPIDEMILGIGDVARVTGVSTSQLRYWERKGYIQSSELTEGGNRKFSYKTVIQVKQIKQFLDQGYTLSSAVARARKRGVYAEILHSFFEQRFIRLTADDHQETIDLGIFDPEPAYHLVAYRQDNSWRFRLDPAK</sequence>
<comment type="caution">
    <text evidence="5">The sequence shown here is derived from an EMBL/GenBank/DDBJ whole genome shotgun (WGS) entry which is preliminary data.</text>
</comment>
<dbReference type="PANTHER" id="PTHR30204:SF67">
    <property type="entry name" value="HTH-TYPE TRANSCRIPTIONAL REGULATOR MLRA-RELATED"/>
    <property type="match status" value="1"/>
</dbReference>
<keyword evidence="1" id="KW-0805">Transcription regulation</keyword>
<dbReference type="InterPro" id="IPR000551">
    <property type="entry name" value="MerR-type_HTH_dom"/>
</dbReference>
<dbReference type="Gene3D" id="1.10.1660.10">
    <property type="match status" value="1"/>
</dbReference>
<evidence type="ECO:0000313" key="6">
    <source>
        <dbReference type="Proteomes" id="UP001254075"/>
    </source>
</evidence>
<protein>
    <submittedName>
        <fullName evidence="5">MerR family transcriptional regulator</fullName>
    </submittedName>
</protein>
<dbReference type="Proteomes" id="UP001254075">
    <property type="component" value="Unassembled WGS sequence"/>
</dbReference>
<evidence type="ECO:0000256" key="2">
    <source>
        <dbReference type="ARBA" id="ARBA00023125"/>
    </source>
</evidence>
<evidence type="ECO:0000259" key="4">
    <source>
        <dbReference type="PROSITE" id="PS50937"/>
    </source>
</evidence>
<dbReference type="EMBL" id="JAVLAM010000001">
    <property type="protein sequence ID" value="MDT7013999.1"/>
    <property type="molecule type" value="Genomic_DNA"/>
</dbReference>
<organism evidence="5 6">
    <name type="scientific">Levilactobacillus namurensis</name>
    <dbReference type="NCBI Taxonomy" id="380393"/>
    <lineage>
        <taxon>Bacteria</taxon>
        <taxon>Bacillati</taxon>
        <taxon>Bacillota</taxon>
        <taxon>Bacilli</taxon>
        <taxon>Lactobacillales</taxon>
        <taxon>Lactobacillaceae</taxon>
        <taxon>Levilactobacillus</taxon>
    </lineage>
</organism>
<dbReference type="Pfam" id="PF13411">
    <property type="entry name" value="MerR_1"/>
    <property type="match status" value="1"/>
</dbReference>
<evidence type="ECO:0000256" key="3">
    <source>
        <dbReference type="ARBA" id="ARBA00023163"/>
    </source>
</evidence>
<evidence type="ECO:0000313" key="5">
    <source>
        <dbReference type="EMBL" id="MDT7013999.1"/>
    </source>
</evidence>
<dbReference type="GO" id="GO:0003700">
    <property type="term" value="F:DNA-binding transcription factor activity"/>
    <property type="evidence" value="ECO:0007669"/>
    <property type="project" value="InterPro"/>
</dbReference>
<dbReference type="SMART" id="SM00422">
    <property type="entry name" value="HTH_MERR"/>
    <property type="match status" value="1"/>
</dbReference>